<protein>
    <submittedName>
        <fullName evidence="5">Putative oxidoreductase YtbE</fullName>
    </submittedName>
</protein>
<dbReference type="InterPro" id="IPR018170">
    <property type="entry name" value="Aldo/ket_reductase_CS"/>
</dbReference>
<dbReference type="GO" id="GO:0016616">
    <property type="term" value="F:oxidoreductase activity, acting on the CH-OH group of donors, NAD or NADP as acceptor"/>
    <property type="evidence" value="ECO:0007669"/>
    <property type="project" value="UniProtKB-ARBA"/>
</dbReference>
<dbReference type="PIRSF" id="PIRSF000097">
    <property type="entry name" value="AKR"/>
    <property type="match status" value="1"/>
</dbReference>
<dbReference type="Proteomes" id="UP000646833">
    <property type="component" value="Unassembled WGS sequence"/>
</dbReference>
<dbReference type="InterPro" id="IPR023210">
    <property type="entry name" value="NADP_OxRdtase_dom"/>
</dbReference>
<evidence type="ECO:0000313" key="6">
    <source>
        <dbReference type="Proteomes" id="UP000646833"/>
    </source>
</evidence>
<evidence type="ECO:0000256" key="1">
    <source>
        <dbReference type="ARBA" id="ARBA00007905"/>
    </source>
</evidence>
<sequence>MYGPMTSLTVRLPSGDDLPKVGLGTWDIDGATVRASVRAALDGDYTHVDTAEGYQNEGEIGETLADYDREDLFLTSKVLPANLNYESVIESCENSLDRLGTDYLDLYLIHWPNPAISLRETLDAMKTLSDDGKVRNVGVSNFSGYQLSNALHVTDVPIAVNQIEFHPWFQRRDLVDYCQSNGVAVEAAAPLGRTKVLQDSTIQDIAETYDRSPAQIVLKWAVEKDIVVLPKSSSATHIAENGALFDWELDTEDQRRIDELDRNQPVYDTLERDWSREVYGIPE</sequence>
<evidence type="ECO:0000256" key="2">
    <source>
        <dbReference type="ARBA" id="ARBA00022857"/>
    </source>
</evidence>
<dbReference type="InterPro" id="IPR036812">
    <property type="entry name" value="NAD(P)_OxRdtase_dom_sf"/>
</dbReference>
<dbReference type="FunFam" id="3.20.20.100:FF:000002">
    <property type="entry name" value="2,5-diketo-D-gluconic acid reductase A"/>
    <property type="match status" value="1"/>
</dbReference>
<dbReference type="PROSITE" id="PS00062">
    <property type="entry name" value="ALDOKETO_REDUCTASE_2"/>
    <property type="match status" value="1"/>
</dbReference>
<dbReference type="PANTHER" id="PTHR43827">
    <property type="entry name" value="2,5-DIKETO-D-GLUCONIC ACID REDUCTASE"/>
    <property type="match status" value="1"/>
</dbReference>
<evidence type="ECO:0000256" key="3">
    <source>
        <dbReference type="ARBA" id="ARBA00023002"/>
    </source>
</evidence>
<comment type="caution">
    <text evidence="5">The sequence shown here is derived from an EMBL/GenBank/DDBJ whole genome shotgun (WGS) entry which is preliminary data.</text>
</comment>
<dbReference type="Pfam" id="PF00248">
    <property type="entry name" value="Aldo_ket_red"/>
    <property type="match status" value="1"/>
</dbReference>
<organism evidence="5 6">
    <name type="scientific">Haloferax sulfurifontis</name>
    <dbReference type="NCBI Taxonomy" id="255616"/>
    <lineage>
        <taxon>Archaea</taxon>
        <taxon>Methanobacteriati</taxon>
        <taxon>Methanobacteriota</taxon>
        <taxon>Stenosarchaea group</taxon>
        <taxon>Halobacteria</taxon>
        <taxon>Halobacteriales</taxon>
        <taxon>Haloferacaceae</taxon>
        <taxon>Haloferax</taxon>
    </lineage>
</organism>
<dbReference type="InterPro" id="IPR020471">
    <property type="entry name" value="AKR"/>
</dbReference>
<reference evidence="5" key="2">
    <citation type="submission" date="2020-09" db="EMBL/GenBank/DDBJ databases">
        <authorList>
            <person name="Sun Q."/>
            <person name="Sedlacek I."/>
        </authorList>
    </citation>
    <scope>NUCLEOTIDE SEQUENCE</scope>
    <source>
        <strain evidence="5">CCM 7217</strain>
    </source>
</reference>
<comment type="similarity">
    <text evidence="1">Belongs to the aldo/keto reductase family.</text>
</comment>
<dbReference type="Gene3D" id="3.20.20.100">
    <property type="entry name" value="NADP-dependent oxidoreductase domain"/>
    <property type="match status" value="1"/>
</dbReference>
<evidence type="ECO:0000259" key="4">
    <source>
        <dbReference type="Pfam" id="PF00248"/>
    </source>
</evidence>
<proteinExistence type="inferred from homology"/>
<feature type="domain" description="NADP-dependent oxidoreductase" evidence="4">
    <location>
        <begin position="21"/>
        <end position="261"/>
    </location>
</feature>
<dbReference type="PANTHER" id="PTHR43827:SF3">
    <property type="entry name" value="NADP-DEPENDENT OXIDOREDUCTASE DOMAIN-CONTAINING PROTEIN"/>
    <property type="match status" value="1"/>
</dbReference>
<reference evidence="5" key="1">
    <citation type="journal article" date="2014" name="Int. J. Syst. Evol. Microbiol.">
        <title>Complete genome sequence of Corynebacterium casei LMG S-19264T (=DSM 44701T), isolated from a smear-ripened cheese.</title>
        <authorList>
            <consortium name="US DOE Joint Genome Institute (JGI-PGF)"/>
            <person name="Walter F."/>
            <person name="Albersmeier A."/>
            <person name="Kalinowski J."/>
            <person name="Ruckert C."/>
        </authorList>
    </citation>
    <scope>NUCLEOTIDE SEQUENCE</scope>
    <source>
        <strain evidence="5">CCM 7217</strain>
    </source>
</reference>
<keyword evidence="3" id="KW-0560">Oxidoreductase</keyword>
<name>A0A830E006_9EURY</name>
<evidence type="ECO:0000313" key="5">
    <source>
        <dbReference type="EMBL" id="GGC64480.1"/>
    </source>
</evidence>
<gene>
    <name evidence="5" type="primary">ytbE</name>
    <name evidence="5" type="ORF">GCM10007209_28200</name>
</gene>
<dbReference type="PRINTS" id="PR00069">
    <property type="entry name" value="ALDKETRDTASE"/>
</dbReference>
<dbReference type="SUPFAM" id="SSF51430">
    <property type="entry name" value="NAD(P)-linked oxidoreductase"/>
    <property type="match status" value="1"/>
</dbReference>
<dbReference type="AlphaFoldDB" id="A0A830E006"/>
<dbReference type="EMBL" id="BMCI01000005">
    <property type="protein sequence ID" value="GGC64480.1"/>
    <property type="molecule type" value="Genomic_DNA"/>
</dbReference>
<accession>A0A830E006</accession>
<keyword evidence="2" id="KW-0521">NADP</keyword>